<evidence type="ECO:0000313" key="5">
    <source>
        <dbReference type="Proteomes" id="UP001204562"/>
    </source>
</evidence>
<dbReference type="NCBIfam" id="TIGR04502">
    <property type="entry name" value="microcomp_EutL"/>
    <property type="match status" value="1"/>
</dbReference>
<dbReference type="CDD" id="cd07050">
    <property type="entry name" value="BMC_EutL_repeat2"/>
    <property type="match status" value="1"/>
</dbReference>
<protein>
    <submittedName>
        <fullName evidence="4">Ethanolamine utilization microcompartment protein EutL</fullName>
    </submittedName>
</protein>
<dbReference type="InterPro" id="IPR037233">
    <property type="entry name" value="CcmK-like_sf"/>
</dbReference>
<evidence type="ECO:0000256" key="2">
    <source>
        <dbReference type="ARBA" id="ARBA00024446"/>
    </source>
</evidence>
<dbReference type="EMBL" id="JANFYS010000019">
    <property type="protein sequence ID" value="MCQ4770809.1"/>
    <property type="molecule type" value="Genomic_DNA"/>
</dbReference>
<dbReference type="NCBIfam" id="NF011934">
    <property type="entry name" value="PRK15405.1"/>
    <property type="match status" value="1"/>
</dbReference>
<dbReference type="InterPro" id="IPR000249">
    <property type="entry name" value="BMC_dom"/>
</dbReference>
<feature type="domain" description="BMC circularly permuted" evidence="3">
    <location>
        <begin position="112"/>
        <end position="214"/>
    </location>
</feature>
<dbReference type="SUPFAM" id="SSF143414">
    <property type="entry name" value="CcmK-like"/>
    <property type="match status" value="1"/>
</dbReference>
<name>A0AAW5JU03_9FIRM</name>
<dbReference type="PIRSF" id="PIRSF012290">
    <property type="entry name" value="EutL_PduB"/>
    <property type="match status" value="1"/>
</dbReference>
<dbReference type="Pfam" id="PF00936">
    <property type="entry name" value="BMC"/>
    <property type="match status" value="1"/>
</dbReference>
<dbReference type="InterPro" id="IPR009193">
    <property type="entry name" value="EutL_PduB"/>
</dbReference>
<feature type="domain" description="BMC circularly permuted" evidence="3">
    <location>
        <begin position="1"/>
        <end position="111"/>
    </location>
</feature>
<organism evidence="4 5">
    <name type="scientific">Intestinimonas massiliensis</name>
    <name type="common">ex Afouda et al. 2020</name>
    <dbReference type="NCBI Taxonomy" id="1673721"/>
    <lineage>
        <taxon>Bacteria</taxon>
        <taxon>Bacillati</taxon>
        <taxon>Bacillota</taxon>
        <taxon>Clostridia</taxon>
        <taxon>Eubacteriales</taxon>
        <taxon>Intestinimonas</taxon>
    </lineage>
</organism>
<dbReference type="GO" id="GO:0031469">
    <property type="term" value="C:bacterial microcompartment"/>
    <property type="evidence" value="ECO:0007669"/>
    <property type="project" value="UniProtKB-SubCell"/>
</dbReference>
<dbReference type="AlphaFoldDB" id="A0AAW5JU03"/>
<gene>
    <name evidence="4" type="primary">eutL</name>
    <name evidence="4" type="ORF">NE579_10070</name>
</gene>
<proteinExistence type="predicted"/>
<sequence>MRGDPIQTRILSVRIIPNTDRMLLAQLPIPEGHRSLGLITTDCDDVSYAALDEATKKAGVEVVYARSMYAGAGNASTALAGEFIGVLSGANPEEVRSGLEAAVSYIEHDASFFQANDDGSIVYFAQCISRTGSYLSKAAGVPEGTAMAYLIAPPLEAMVGLDAAVKAAEVTLSLFYGPPSETNFAGGLLTGDQAACKAACEAFADTVCAVADAPIVLRQHRAMT</sequence>
<keyword evidence="2" id="KW-1283">Bacterial microcompartment</keyword>
<evidence type="ECO:0000313" key="4">
    <source>
        <dbReference type="EMBL" id="MCQ4770809.1"/>
    </source>
</evidence>
<comment type="caution">
    <text evidence="4">The sequence shown here is derived from an EMBL/GenBank/DDBJ whole genome shotgun (WGS) entry which is preliminary data.</text>
</comment>
<dbReference type="RefSeq" id="WP_256304159.1">
    <property type="nucleotide sequence ID" value="NZ_JANFYS010000019.1"/>
</dbReference>
<dbReference type="SMART" id="SM00877">
    <property type="entry name" value="BMC"/>
    <property type="match status" value="2"/>
</dbReference>
<dbReference type="Gene3D" id="3.30.70.1710">
    <property type="match status" value="2"/>
</dbReference>
<dbReference type="PROSITE" id="PS51931">
    <property type="entry name" value="BMC_CP"/>
    <property type="match status" value="2"/>
</dbReference>
<dbReference type="GO" id="GO:0005198">
    <property type="term" value="F:structural molecule activity"/>
    <property type="evidence" value="ECO:0007669"/>
    <property type="project" value="InterPro"/>
</dbReference>
<dbReference type="InterPro" id="IPR044870">
    <property type="entry name" value="BMC_CP"/>
</dbReference>
<evidence type="ECO:0000259" key="3">
    <source>
        <dbReference type="PROSITE" id="PS51931"/>
    </source>
</evidence>
<accession>A0AAW5JU03</accession>
<dbReference type="Proteomes" id="UP001204562">
    <property type="component" value="Unassembled WGS sequence"/>
</dbReference>
<dbReference type="InterPro" id="IPR030983">
    <property type="entry name" value="EutL"/>
</dbReference>
<comment type="subcellular location">
    <subcellularLocation>
        <location evidence="1">Bacterial microcompartment</location>
    </subcellularLocation>
</comment>
<evidence type="ECO:0000256" key="1">
    <source>
        <dbReference type="ARBA" id="ARBA00024322"/>
    </source>
</evidence>
<reference evidence="4" key="1">
    <citation type="submission" date="2022-06" db="EMBL/GenBank/DDBJ databases">
        <title>Isolation of gut microbiota from human fecal samples.</title>
        <authorList>
            <person name="Pamer E.G."/>
            <person name="Barat B."/>
            <person name="Waligurski E."/>
            <person name="Medina S."/>
            <person name="Paddock L."/>
            <person name="Mostad J."/>
        </authorList>
    </citation>
    <scope>NUCLEOTIDE SEQUENCE</scope>
    <source>
        <strain evidence="4">DFI.9.91</strain>
    </source>
</reference>